<comment type="caution">
    <text evidence="1">The sequence shown here is derived from an EMBL/GenBank/DDBJ whole genome shotgun (WGS) entry which is preliminary data.</text>
</comment>
<proteinExistence type="predicted"/>
<name>A0AA36ILS4_9DINO</name>
<dbReference type="Proteomes" id="UP001178507">
    <property type="component" value="Unassembled WGS sequence"/>
</dbReference>
<evidence type="ECO:0000313" key="1">
    <source>
        <dbReference type="EMBL" id="CAJ1389096.1"/>
    </source>
</evidence>
<dbReference type="AlphaFoldDB" id="A0AA36ILS4"/>
<evidence type="ECO:0000313" key="2">
    <source>
        <dbReference type="Proteomes" id="UP001178507"/>
    </source>
</evidence>
<dbReference type="EMBL" id="CAUJNA010001802">
    <property type="protein sequence ID" value="CAJ1389096.1"/>
    <property type="molecule type" value="Genomic_DNA"/>
</dbReference>
<organism evidence="1 2">
    <name type="scientific">Effrenium voratum</name>
    <dbReference type="NCBI Taxonomy" id="2562239"/>
    <lineage>
        <taxon>Eukaryota</taxon>
        <taxon>Sar</taxon>
        <taxon>Alveolata</taxon>
        <taxon>Dinophyceae</taxon>
        <taxon>Suessiales</taxon>
        <taxon>Symbiodiniaceae</taxon>
        <taxon>Effrenium</taxon>
    </lineage>
</organism>
<protein>
    <submittedName>
        <fullName evidence="1">Uncharacterized protein</fullName>
    </submittedName>
</protein>
<sequence>MHVYTESRLVEQTTPVSLQFTDRESLARNLSFPDFDLDYDDLGGTLRWLAPDDASQVTHYLIYMVVVPEGDLVSDCEAMVTEDVDSPESHLSLPTPGYSMIGAYNVNMSVVCNRSYYMTVPVGTEMLEVPQNLSLYPYTHWAVYTRSSLVEQSTPSSLMIYDMVANVSNITFQGLDLDYAHLGGTVKWLEPALLERVYSYVLYLAESPAGDYRSQVESEVLVGTNELLVPAETLRSSYTHFVVYTKSTLAEQTTPSYLAFLDEVSVAGNVSFVDEDLDRFEIGGDLVWLQPEDDSEVTHYMIYLAEDSSGLSRSLLGNVSRGVHEFSVPADTALEAFTHLTVFARSELVESTTPNSVLVVDVSSSISNLRFTDLDLDQLELGGYATWTGSTIGVVGYRMYLATDASGAGRTQVGSEVPVGGNVQMVPAETALGDFTHLAARMGMATIESVEPRLPLVDNVAQVTDIIFPDFDLDQGDLGGLLEWTEPIDTSQAGHIAASEACGVVSTVMLEGVLEVRE</sequence>
<keyword evidence="2" id="KW-1185">Reference proteome</keyword>
<accession>A0AA36ILS4</accession>
<gene>
    <name evidence="1" type="ORF">EVOR1521_LOCUS14791</name>
</gene>
<reference evidence="1" key="1">
    <citation type="submission" date="2023-08" db="EMBL/GenBank/DDBJ databases">
        <authorList>
            <person name="Chen Y."/>
            <person name="Shah S."/>
            <person name="Dougan E. K."/>
            <person name="Thang M."/>
            <person name="Chan C."/>
        </authorList>
    </citation>
    <scope>NUCLEOTIDE SEQUENCE</scope>
</reference>